<organism evidence="6 7">
    <name type="scientific">Heterodera schachtii</name>
    <name type="common">Sugarbeet cyst nematode worm</name>
    <name type="synonym">Tylenchus schachtii</name>
    <dbReference type="NCBI Taxonomy" id="97005"/>
    <lineage>
        <taxon>Eukaryota</taxon>
        <taxon>Metazoa</taxon>
        <taxon>Ecdysozoa</taxon>
        <taxon>Nematoda</taxon>
        <taxon>Chromadorea</taxon>
        <taxon>Rhabditida</taxon>
        <taxon>Tylenchina</taxon>
        <taxon>Tylenchomorpha</taxon>
        <taxon>Tylenchoidea</taxon>
        <taxon>Heteroderidae</taxon>
        <taxon>Heteroderinae</taxon>
        <taxon>Heterodera</taxon>
    </lineage>
</organism>
<feature type="compositionally biased region" description="Basic and acidic residues" evidence="3">
    <location>
        <begin position="452"/>
        <end position="463"/>
    </location>
</feature>
<feature type="compositionally biased region" description="Low complexity" evidence="3">
    <location>
        <begin position="378"/>
        <end position="391"/>
    </location>
</feature>
<evidence type="ECO:0000256" key="2">
    <source>
        <dbReference type="ARBA" id="ARBA00023242"/>
    </source>
</evidence>
<evidence type="ECO:0000256" key="4">
    <source>
        <dbReference type="SAM" id="Phobius"/>
    </source>
</evidence>
<dbReference type="InterPro" id="IPR005120">
    <property type="entry name" value="UPF3_dom"/>
</dbReference>
<evidence type="ECO:0000313" key="7">
    <source>
        <dbReference type="Proteomes" id="UP001620645"/>
    </source>
</evidence>
<proteinExistence type="predicted"/>
<accession>A0ABD2KAR1</accession>
<keyword evidence="4" id="KW-0812">Transmembrane</keyword>
<evidence type="ECO:0000259" key="5">
    <source>
        <dbReference type="Pfam" id="PF03467"/>
    </source>
</evidence>
<evidence type="ECO:0000256" key="1">
    <source>
        <dbReference type="ARBA" id="ARBA00004123"/>
    </source>
</evidence>
<gene>
    <name evidence="6" type="ORF">niasHS_001854</name>
</gene>
<dbReference type="Gene3D" id="3.30.70.330">
    <property type="match status" value="1"/>
</dbReference>
<feature type="domain" description="UPF3" evidence="5">
    <location>
        <begin position="107"/>
        <end position="258"/>
    </location>
</feature>
<dbReference type="Pfam" id="PF03467">
    <property type="entry name" value="Smg4_UPF3"/>
    <property type="match status" value="1"/>
</dbReference>
<keyword evidence="4" id="KW-0472">Membrane</keyword>
<evidence type="ECO:0000313" key="6">
    <source>
        <dbReference type="EMBL" id="KAL3099928.1"/>
    </source>
</evidence>
<evidence type="ECO:0000256" key="3">
    <source>
        <dbReference type="SAM" id="MobiDB-lite"/>
    </source>
</evidence>
<dbReference type="PANTHER" id="PTHR13112">
    <property type="entry name" value="UPF3 REGULATOR OF NONSENSE TRANSCRIPTS-LIKE PROTEIN"/>
    <property type="match status" value="1"/>
</dbReference>
<feature type="region of interest" description="Disordered" evidence="3">
    <location>
        <begin position="300"/>
        <end position="490"/>
    </location>
</feature>
<keyword evidence="7" id="KW-1185">Reference proteome</keyword>
<comment type="caution">
    <text evidence="6">The sequence shown here is derived from an EMBL/GenBank/DDBJ whole genome shotgun (WGS) entry which is preliminary data.</text>
</comment>
<protein>
    <recommendedName>
        <fullName evidence="5">UPF3 domain-containing protein</fullName>
    </recommendedName>
</protein>
<feature type="compositionally biased region" description="Basic and acidic residues" evidence="3">
    <location>
        <begin position="329"/>
        <end position="349"/>
    </location>
</feature>
<dbReference type="Proteomes" id="UP001620645">
    <property type="component" value="Unassembled WGS sequence"/>
</dbReference>
<dbReference type="GO" id="GO:0005634">
    <property type="term" value="C:nucleus"/>
    <property type="evidence" value="ECO:0007669"/>
    <property type="project" value="UniProtKB-SubCell"/>
</dbReference>
<feature type="compositionally biased region" description="Basic residues" evidence="3">
    <location>
        <begin position="464"/>
        <end position="475"/>
    </location>
</feature>
<comment type="subcellular location">
    <subcellularLocation>
        <location evidence="1">Nucleus</location>
    </subcellularLocation>
</comment>
<feature type="transmembrane region" description="Helical" evidence="4">
    <location>
        <begin position="144"/>
        <end position="164"/>
    </location>
</feature>
<dbReference type="InterPro" id="IPR039722">
    <property type="entry name" value="Upf3"/>
</dbReference>
<sequence>MTVVVSGEEETKSVKKHKEKDEMTKVVLRRLPPGIAPADLHAQFAPLPAGEPHAFWFCAAPGSAHATGAGASDNTSGGDGTDAAAPPVTAVVEDDADEVAATLRRARCAFARAYLVFREEKNALSFAERFNGYVFVDRNGGTKIYLFFIFWCFYTEISFIFFGIESMAIVELAPNQTVPKHSAEMAKQCDERVNTLTNDVAFLKFLRRREAATAADADGGGPRRVTDFDELVRQLEEKQRRLEEGQVQETPLTEFIRQMALEKARKPRRSSALKAAEMAAAGGAQLTVGAKEIKSRKMVATDADEGNASSALKGASRTKTRRERRRRKELRENGDGEKKKAPGDGEDGTKSSANAKGTTAAAIRIKTRKSRRRGSGAGAAAADGKEGTAAAVTDGTPMVDGGHQRIVKRRGSQSAATAGADSDKKLSASMAAATTTAPKSGEVMIIKNSKRNNKERPEREIYRPGHRKPTAAKSHKTQEEEGTDEKATKK</sequence>
<name>A0ABD2KAR1_HETSC</name>
<keyword evidence="2" id="KW-0539">Nucleus</keyword>
<reference evidence="6 7" key="1">
    <citation type="submission" date="2024-10" db="EMBL/GenBank/DDBJ databases">
        <authorList>
            <person name="Kim D."/>
        </authorList>
    </citation>
    <scope>NUCLEOTIDE SEQUENCE [LARGE SCALE GENOMIC DNA]</scope>
    <source>
        <strain evidence="6">Taebaek</strain>
    </source>
</reference>
<keyword evidence="4" id="KW-1133">Transmembrane helix</keyword>
<dbReference type="InterPro" id="IPR012677">
    <property type="entry name" value="Nucleotide-bd_a/b_plait_sf"/>
</dbReference>
<dbReference type="EMBL" id="JBICCN010000037">
    <property type="protein sequence ID" value="KAL3099928.1"/>
    <property type="molecule type" value="Genomic_DNA"/>
</dbReference>
<feature type="compositionally biased region" description="Basic and acidic residues" evidence="3">
    <location>
        <begin position="476"/>
        <end position="490"/>
    </location>
</feature>
<feature type="compositionally biased region" description="Basic residues" evidence="3">
    <location>
        <begin position="365"/>
        <end position="374"/>
    </location>
</feature>
<dbReference type="PANTHER" id="PTHR13112:SF0">
    <property type="entry name" value="FI21285P1"/>
    <property type="match status" value="1"/>
</dbReference>
<feature type="compositionally biased region" description="Basic residues" evidence="3">
    <location>
        <begin position="316"/>
        <end position="328"/>
    </location>
</feature>
<dbReference type="AlphaFoldDB" id="A0ABD2KAR1"/>